<dbReference type="Pfam" id="PF13765">
    <property type="entry name" value="PRY"/>
    <property type="match status" value="1"/>
</dbReference>
<dbReference type="InterPro" id="IPR043136">
    <property type="entry name" value="B30.2/SPRY_sf"/>
</dbReference>
<evidence type="ECO:0000313" key="3">
    <source>
        <dbReference type="Proteomes" id="UP000829720"/>
    </source>
</evidence>
<dbReference type="EMBL" id="JAERUA010000008">
    <property type="protein sequence ID" value="KAI1896701.1"/>
    <property type="molecule type" value="Genomic_DNA"/>
</dbReference>
<feature type="domain" description="B30.2/SPRY" evidence="1">
    <location>
        <begin position="271"/>
        <end position="463"/>
    </location>
</feature>
<dbReference type="InterPro" id="IPR006574">
    <property type="entry name" value="PRY"/>
</dbReference>
<organism evidence="2 3">
    <name type="scientific">Albula goreensis</name>
    <dbReference type="NCBI Taxonomy" id="1534307"/>
    <lineage>
        <taxon>Eukaryota</taxon>
        <taxon>Metazoa</taxon>
        <taxon>Chordata</taxon>
        <taxon>Craniata</taxon>
        <taxon>Vertebrata</taxon>
        <taxon>Euteleostomi</taxon>
        <taxon>Actinopterygii</taxon>
        <taxon>Neopterygii</taxon>
        <taxon>Teleostei</taxon>
        <taxon>Albuliformes</taxon>
        <taxon>Albulidae</taxon>
        <taxon>Albula</taxon>
    </lineage>
</organism>
<sequence>MAVYLRRLRKVVGETRTKIAPPTVQYVNKVRRSLQHTKPSAAWWGLLPNPLIEHLWQETIRVVCQRPAKMMKECLQFLIEPAKNLKIRLKESRKRVRNEKKQPLVENQLFVMELARELNRVCQRSDVLRHIWTCEDTWPPLVCRAFILEWGSMLESKDRPMQTDGWPEKRDWKRQLLDMLEQGSEQDIETSKRIILDWTRELKTKTERSVWPGEPVVLMLDDLETQWRKGRLPNLLPAMELVIWAVLREAQDKETIPQQWLIRKQRNQNIDAAKYIPHTVWNWICDAAVEVTLDPDTANPDLVISHDDKKMRCGFERKDVPNYHQRFDGWWCAVGVEVFTSGRHYWEVEVGERDWRLGVAKESALRKGYKSLNTQTGYLTLRLERGTELKALTVPFTPLPQSLIPRKVGIYLDYEEGQLSFYNVEKRSHIYTYCDTFTEKLYPLFGTVEIIKDLVIRSAGAREHCFCPGPCLWG</sequence>
<name>A0A8T3DIH5_9TELE</name>
<accession>A0A8T3DIH5</accession>
<dbReference type="PANTHER" id="PTHR24103">
    <property type="entry name" value="E3 UBIQUITIN-PROTEIN LIGASE TRIM"/>
    <property type="match status" value="1"/>
</dbReference>
<dbReference type="InterPro" id="IPR050143">
    <property type="entry name" value="TRIM/RBCC"/>
</dbReference>
<dbReference type="PROSITE" id="PS50188">
    <property type="entry name" value="B302_SPRY"/>
    <property type="match status" value="1"/>
</dbReference>
<evidence type="ECO:0000313" key="2">
    <source>
        <dbReference type="EMBL" id="KAI1896701.1"/>
    </source>
</evidence>
<dbReference type="InterPro" id="IPR013320">
    <property type="entry name" value="ConA-like_dom_sf"/>
</dbReference>
<dbReference type="InterPro" id="IPR003879">
    <property type="entry name" value="Butyrophylin_SPRY"/>
</dbReference>
<dbReference type="Proteomes" id="UP000829720">
    <property type="component" value="Unassembled WGS sequence"/>
</dbReference>
<dbReference type="SMART" id="SM00449">
    <property type="entry name" value="SPRY"/>
    <property type="match status" value="1"/>
</dbReference>
<comment type="caution">
    <text evidence="2">The sequence shown here is derived from an EMBL/GenBank/DDBJ whole genome shotgun (WGS) entry which is preliminary data.</text>
</comment>
<evidence type="ECO:0000259" key="1">
    <source>
        <dbReference type="PROSITE" id="PS50188"/>
    </source>
</evidence>
<reference evidence="2" key="1">
    <citation type="submission" date="2021-01" db="EMBL/GenBank/DDBJ databases">
        <authorList>
            <person name="Zahm M."/>
            <person name="Roques C."/>
            <person name="Cabau C."/>
            <person name="Klopp C."/>
            <person name="Donnadieu C."/>
            <person name="Jouanno E."/>
            <person name="Lampietro C."/>
            <person name="Louis A."/>
            <person name="Herpin A."/>
            <person name="Echchiki A."/>
            <person name="Berthelot C."/>
            <person name="Parey E."/>
            <person name="Roest-Crollius H."/>
            <person name="Braasch I."/>
            <person name="Postlethwait J."/>
            <person name="Bobe J."/>
            <person name="Montfort J."/>
            <person name="Bouchez O."/>
            <person name="Begum T."/>
            <person name="Mejri S."/>
            <person name="Adams A."/>
            <person name="Chen W.-J."/>
            <person name="Guiguen Y."/>
        </authorList>
    </citation>
    <scope>NUCLEOTIDE SEQUENCE</scope>
    <source>
        <tissue evidence="2">Blood</tissue>
    </source>
</reference>
<dbReference type="Pfam" id="PF00622">
    <property type="entry name" value="SPRY"/>
    <property type="match status" value="1"/>
</dbReference>
<dbReference type="AlphaFoldDB" id="A0A8T3DIH5"/>
<dbReference type="InterPro" id="IPR003877">
    <property type="entry name" value="SPRY_dom"/>
</dbReference>
<dbReference type="Gene3D" id="2.60.120.920">
    <property type="match status" value="1"/>
</dbReference>
<dbReference type="SMART" id="SM00589">
    <property type="entry name" value="PRY"/>
    <property type="match status" value="1"/>
</dbReference>
<dbReference type="PRINTS" id="PR01407">
    <property type="entry name" value="BUTYPHLNCDUF"/>
</dbReference>
<keyword evidence="3" id="KW-1185">Reference proteome</keyword>
<dbReference type="OrthoDB" id="8576159at2759"/>
<dbReference type="InterPro" id="IPR001870">
    <property type="entry name" value="B30.2/SPRY"/>
</dbReference>
<dbReference type="CDD" id="cd13733">
    <property type="entry name" value="SPRY_PRY_C-I_1"/>
    <property type="match status" value="1"/>
</dbReference>
<gene>
    <name evidence="2" type="ORF">AGOR_G00097470</name>
</gene>
<dbReference type="FunFam" id="2.60.120.920:FF:000004">
    <property type="entry name" value="Butyrophilin subfamily 1 member A1"/>
    <property type="match status" value="1"/>
</dbReference>
<protein>
    <recommendedName>
        <fullName evidence="1">B30.2/SPRY domain-containing protein</fullName>
    </recommendedName>
</protein>
<proteinExistence type="predicted"/>
<dbReference type="SUPFAM" id="SSF49899">
    <property type="entry name" value="Concanavalin A-like lectins/glucanases"/>
    <property type="match status" value="1"/>
</dbReference>